<sequence length="140" mass="16371">MKQGRIIESNEFHCSNKRFIMEKFIIKNPNKNDYEICLIKLASLDVDPPRLMLFNRDFERFNRFRLILLLILLIGEVGLADLPFSDVRLPGDVAFLDFRDKDVLLPGEVAFVDLPNIDVLLPTRPDLLTWFTSYFYGRFG</sequence>
<dbReference type="Proteomes" id="UP000887458">
    <property type="component" value="Unassembled WGS sequence"/>
</dbReference>
<comment type="caution">
    <text evidence="2">The sequence shown here is derived from an EMBL/GenBank/DDBJ whole genome shotgun (WGS) entry which is preliminary data.</text>
</comment>
<evidence type="ECO:0000256" key="1">
    <source>
        <dbReference type="SAM" id="Phobius"/>
    </source>
</evidence>
<dbReference type="EMBL" id="NJHN03000051">
    <property type="protein sequence ID" value="KAH9420259.1"/>
    <property type="molecule type" value="Genomic_DNA"/>
</dbReference>
<keyword evidence="1" id="KW-0812">Transmembrane</keyword>
<protein>
    <submittedName>
        <fullName evidence="2">Uncharacterized protein</fullName>
    </submittedName>
</protein>
<reference evidence="2 3" key="1">
    <citation type="journal article" date="2018" name="J. Allergy Clin. Immunol.">
        <title>High-quality assembly of Dermatophagoides pteronyssinus genome and transcriptome reveals a wide range of novel allergens.</title>
        <authorList>
            <person name="Liu X.Y."/>
            <person name="Yang K.Y."/>
            <person name="Wang M.Q."/>
            <person name="Kwok J.S."/>
            <person name="Zeng X."/>
            <person name="Yang Z."/>
            <person name="Xiao X.J."/>
            <person name="Lau C.P."/>
            <person name="Li Y."/>
            <person name="Huang Z.M."/>
            <person name="Ba J.G."/>
            <person name="Yim A.K."/>
            <person name="Ouyang C.Y."/>
            <person name="Ngai S.M."/>
            <person name="Chan T.F."/>
            <person name="Leung E.L."/>
            <person name="Liu L."/>
            <person name="Liu Z.G."/>
            <person name="Tsui S.K."/>
        </authorList>
    </citation>
    <scope>NUCLEOTIDE SEQUENCE [LARGE SCALE GENOMIC DNA]</scope>
    <source>
        <strain evidence="2">Derp</strain>
    </source>
</reference>
<evidence type="ECO:0000313" key="2">
    <source>
        <dbReference type="EMBL" id="KAH9420259.1"/>
    </source>
</evidence>
<proteinExistence type="predicted"/>
<gene>
    <name evidence="2" type="ORF">DERP_011171</name>
</gene>
<feature type="transmembrane region" description="Helical" evidence="1">
    <location>
        <begin position="66"/>
        <end position="84"/>
    </location>
</feature>
<keyword evidence="3" id="KW-1185">Reference proteome</keyword>
<name>A0ABQ8JCD4_DERPT</name>
<keyword evidence="1" id="KW-0472">Membrane</keyword>
<reference evidence="2 3" key="2">
    <citation type="journal article" date="2022" name="Mol. Biol. Evol.">
        <title>Comparative Genomics Reveals Insights into the Divergent Evolution of Astigmatic Mites and Household Pest Adaptations.</title>
        <authorList>
            <person name="Xiong Q."/>
            <person name="Wan A.T."/>
            <person name="Liu X."/>
            <person name="Fung C.S."/>
            <person name="Xiao X."/>
            <person name="Malainual N."/>
            <person name="Hou J."/>
            <person name="Wang L."/>
            <person name="Wang M."/>
            <person name="Yang K.Y."/>
            <person name="Cui Y."/>
            <person name="Leung E.L."/>
            <person name="Nong W."/>
            <person name="Shin S.K."/>
            <person name="Au S.W."/>
            <person name="Jeong K.Y."/>
            <person name="Chew F.T."/>
            <person name="Hui J.H."/>
            <person name="Leung T.F."/>
            <person name="Tungtrongchitr A."/>
            <person name="Zhong N."/>
            <person name="Liu Z."/>
            <person name="Tsui S.K."/>
        </authorList>
    </citation>
    <scope>NUCLEOTIDE SEQUENCE [LARGE SCALE GENOMIC DNA]</scope>
    <source>
        <strain evidence="2">Derp</strain>
    </source>
</reference>
<keyword evidence="1" id="KW-1133">Transmembrane helix</keyword>
<evidence type="ECO:0000313" key="3">
    <source>
        <dbReference type="Proteomes" id="UP000887458"/>
    </source>
</evidence>
<organism evidence="2 3">
    <name type="scientific">Dermatophagoides pteronyssinus</name>
    <name type="common">European house dust mite</name>
    <dbReference type="NCBI Taxonomy" id="6956"/>
    <lineage>
        <taxon>Eukaryota</taxon>
        <taxon>Metazoa</taxon>
        <taxon>Ecdysozoa</taxon>
        <taxon>Arthropoda</taxon>
        <taxon>Chelicerata</taxon>
        <taxon>Arachnida</taxon>
        <taxon>Acari</taxon>
        <taxon>Acariformes</taxon>
        <taxon>Sarcoptiformes</taxon>
        <taxon>Astigmata</taxon>
        <taxon>Psoroptidia</taxon>
        <taxon>Analgoidea</taxon>
        <taxon>Pyroglyphidae</taxon>
        <taxon>Dermatophagoidinae</taxon>
        <taxon>Dermatophagoides</taxon>
    </lineage>
</organism>
<accession>A0ABQ8JCD4</accession>